<feature type="transmembrane region" description="Helical" evidence="1">
    <location>
        <begin position="144"/>
        <end position="164"/>
    </location>
</feature>
<proteinExistence type="predicted"/>
<organism evidence="3 4">
    <name type="scientific">Mangrovibacterium diazotrophicum</name>
    <dbReference type="NCBI Taxonomy" id="1261403"/>
    <lineage>
        <taxon>Bacteria</taxon>
        <taxon>Pseudomonadati</taxon>
        <taxon>Bacteroidota</taxon>
        <taxon>Bacteroidia</taxon>
        <taxon>Marinilabiliales</taxon>
        <taxon>Prolixibacteraceae</taxon>
        <taxon>Mangrovibacterium</taxon>
    </lineage>
</organism>
<dbReference type="Pfam" id="PF01381">
    <property type="entry name" value="HTH_3"/>
    <property type="match status" value="1"/>
</dbReference>
<sequence>MDSQNFSKEIKELRLKKGLSQEELASLSGLSLRTIQRIEKGETNPHGDTKRKIINILETYPDAEFSRSDVRTNKSSLLRRFATNLEYLLLIFMFSLLSVLLGMFALNPLFLISGFFIGFICVIALAISSARAVWTDGWKKGLKYFSITVGCALIYLLPLMHMTLARSVSTQTINDVTTRIETNLITGKSDTTITITGNKERINDIN</sequence>
<keyword evidence="1" id="KW-0472">Membrane</keyword>
<dbReference type="CDD" id="cd00093">
    <property type="entry name" value="HTH_XRE"/>
    <property type="match status" value="1"/>
</dbReference>
<dbReference type="Proteomes" id="UP000283387">
    <property type="component" value="Unassembled WGS sequence"/>
</dbReference>
<gene>
    <name evidence="3" type="ORF">BC643_1694</name>
</gene>
<evidence type="ECO:0000313" key="4">
    <source>
        <dbReference type="Proteomes" id="UP000283387"/>
    </source>
</evidence>
<dbReference type="InterPro" id="IPR001387">
    <property type="entry name" value="Cro/C1-type_HTH"/>
</dbReference>
<feature type="domain" description="HTH cro/C1-type" evidence="2">
    <location>
        <begin position="10"/>
        <end position="65"/>
    </location>
</feature>
<dbReference type="RefSeq" id="WP_120272654.1">
    <property type="nucleotide sequence ID" value="NZ_RAPN01000001.1"/>
</dbReference>
<comment type="caution">
    <text evidence="3">The sequence shown here is derived from an EMBL/GenBank/DDBJ whole genome shotgun (WGS) entry which is preliminary data.</text>
</comment>
<feature type="transmembrane region" description="Helical" evidence="1">
    <location>
        <begin position="112"/>
        <end position="132"/>
    </location>
</feature>
<dbReference type="SMART" id="SM00530">
    <property type="entry name" value="HTH_XRE"/>
    <property type="match status" value="1"/>
</dbReference>
<reference evidence="3 4" key="1">
    <citation type="submission" date="2018-09" db="EMBL/GenBank/DDBJ databases">
        <title>Genomic Encyclopedia of Archaeal and Bacterial Type Strains, Phase II (KMG-II): from individual species to whole genera.</title>
        <authorList>
            <person name="Goeker M."/>
        </authorList>
    </citation>
    <scope>NUCLEOTIDE SEQUENCE [LARGE SCALE GENOMIC DNA]</scope>
    <source>
        <strain evidence="3 4">DSM 27148</strain>
    </source>
</reference>
<dbReference type="SUPFAM" id="SSF47413">
    <property type="entry name" value="lambda repressor-like DNA-binding domains"/>
    <property type="match status" value="1"/>
</dbReference>
<accession>A0A419W777</accession>
<keyword evidence="4" id="KW-1185">Reference proteome</keyword>
<evidence type="ECO:0000256" key="1">
    <source>
        <dbReference type="SAM" id="Phobius"/>
    </source>
</evidence>
<dbReference type="InterPro" id="IPR010982">
    <property type="entry name" value="Lambda_DNA-bd_dom_sf"/>
</dbReference>
<evidence type="ECO:0000313" key="3">
    <source>
        <dbReference type="EMBL" id="RKD91341.1"/>
    </source>
</evidence>
<evidence type="ECO:0000259" key="2">
    <source>
        <dbReference type="PROSITE" id="PS50943"/>
    </source>
</evidence>
<keyword evidence="1" id="KW-1133">Transmembrane helix</keyword>
<keyword evidence="1" id="KW-0812">Transmembrane</keyword>
<dbReference type="PROSITE" id="PS50943">
    <property type="entry name" value="HTH_CROC1"/>
    <property type="match status" value="1"/>
</dbReference>
<protein>
    <submittedName>
        <fullName evidence="3">Helix-turn-helix protein</fullName>
    </submittedName>
</protein>
<name>A0A419W777_9BACT</name>
<dbReference type="GO" id="GO:0003677">
    <property type="term" value="F:DNA binding"/>
    <property type="evidence" value="ECO:0007669"/>
    <property type="project" value="InterPro"/>
</dbReference>
<dbReference type="OrthoDB" id="7865033at2"/>
<dbReference type="EMBL" id="RAPN01000001">
    <property type="protein sequence ID" value="RKD91341.1"/>
    <property type="molecule type" value="Genomic_DNA"/>
</dbReference>
<dbReference type="AlphaFoldDB" id="A0A419W777"/>
<feature type="transmembrane region" description="Helical" evidence="1">
    <location>
        <begin position="87"/>
        <end position="106"/>
    </location>
</feature>
<dbReference type="Gene3D" id="1.10.260.40">
    <property type="entry name" value="lambda repressor-like DNA-binding domains"/>
    <property type="match status" value="1"/>
</dbReference>